<evidence type="ECO:0000313" key="6">
    <source>
        <dbReference type="EMBL" id="TGZ78820.1"/>
    </source>
</evidence>
<evidence type="ECO:0000256" key="3">
    <source>
        <dbReference type="ARBA" id="ARBA00023295"/>
    </source>
</evidence>
<dbReference type="InParanoid" id="A0A4S2MNV3"/>
<dbReference type="GO" id="GO:0008477">
    <property type="term" value="F:purine nucleosidase activity"/>
    <property type="evidence" value="ECO:0007669"/>
    <property type="project" value="TreeGrafter"/>
</dbReference>
<feature type="region of interest" description="Disordered" evidence="4">
    <location>
        <begin position="133"/>
        <end position="154"/>
    </location>
</feature>
<dbReference type="OrthoDB" id="5783963at2759"/>
<dbReference type="PANTHER" id="PTHR12304">
    <property type="entry name" value="INOSINE-URIDINE PREFERRING NUCLEOSIDE HYDROLASE"/>
    <property type="match status" value="1"/>
</dbReference>
<evidence type="ECO:0000256" key="4">
    <source>
        <dbReference type="SAM" id="MobiDB-lite"/>
    </source>
</evidence>
<dbReference type="Pfam" id="PF01156">
    <property type="entry name" value="IU_nuc_hydro"/>
    <property type="match status" value="1"/>
</dbReference>
<dbReference type="InterPro" id="IPR023186">
    <property type="entry name" value="IUNH"/>
</dbReference>
<name>A0A4S2MNV3_9PEZI</name>
<dbReference type="Gene3D" id="3.90.245.10">
    <property type="entry name" value="Ribonucleoside hydrolase-like"/>
    <property type="match status" value="1"/>
</dbReference>
<accession>A0A4S2MNV3</accession>
<dbReference type="SUPFAM" id="SSF53590">
    <property type="entry name" value="Nucleoside hydrolase"/>
    <property type="match status" value="1"/>
</dbReference>
<dbReference type="STRING" id="341454.A0A4S2MNV3"/>
<feature type="compositionally biased region" description="Low complexity" evidence="4">
    <location>
        <begin position="135"/>
        <end position="154"/>
    </location>
</feature>
<reference evidence="6 7" key="1">
    <citation type="submission" date="2019-04" db="EMBL/GenBank/DDBJ databases">
        <title>Comparative genomics and transcriptomics to analyze fruiting body development in filamentous ascomycetes.</title>
        <authorList>
            <consortium name="DOE Joint Genome Institute"/>
            <person name="Lutkenhaus R."/>
            <person name="Traeger S."/>
            <person name="Breuer J."/>
            <person name="Kuo A."/>
            <person name="Lipzen A."/>
            <person name="Pangilinan J."/>
            <person name="Dilworth D."/>
            <person name="Sandor L."/>
            <person name="Poggeler S."/>
            <person name="Barry K."/>
            <person name="Grigoriev I.V."/>
            <person name="Nowrousian M."/>
        </authorList>
    </citation>
    <scope>NUCLEOTIDE SEQUENCE [LARGE SCALE GENOMIC DNA]</scope>
    <source>
        <strain evidence="6 7">CBS 389.68</strain>
    </source>
</reference>
<sequence>MPPQKIVIDTDPGVDDVFALLLALASSPEELELELISLTFGNIDVENCLRNVVSMFHVLDRERIWRIETGREPGFKALDACRPIVAVGADGPLEGVIHEYDYFHGKDGLGNVTTKAPHFTPTETWKHLFTQPTESISAHSPPPTTTATPSEPTSPFVTLPANFRPSARPAHIEILDLLRRNPPNTITIIAVGPLTNLALAAAEDLPTFLLAKSIVIMGGALSVPGNVTPLSEFNHWSCAYSAAQIYAYTSPRPYSTLPPGKVRDGWEKERVLKEEERVKLTVAMLDLTTRCRLRWGDVESVVKPLAEVGSPLASWILVFAESTFGHIEGVYESELDLALHDPVCVAYVLDRGKGEVARSAATSKSSGTRNTQSSTTSKETEPAADASGWAITRNLDIRVEAEGQWTRGMCVIDRRGKRAVSEEEAETLEHDRGGWLHRGLGNRVDVLVGAKSREEEEGFGRSVLEVIFKC</sequence>
<feature type="domain" description="Inosine/uridine-preferring nucleoside hydrolase" evidence="5">
    <location>
        <begin position="6"/>
        <end position="421"/>
    </location>
</feature>
<dbReference type="EMBL" id="ML220137">
    <property type="protein sequence ID" value="TGZ78820.1"/>
    <property type="molecule type" value="Genomic_DNA"/>
</dbReference>
<organism evidence="6 7">
    <name type="scientific">Ascodesmis nigricans</name>
    <dbReference type="NCBI Taxonomy" id="341454"/>
    <lineage>
        <taxon>Eukaryota</taxon>
        <taxon>Fungi</taxon>
        <taxon>Dikarya</taxon>
        <taxon>Ascomycota</taxon>
        <taxon>Pezizomycotina</taxon>
        <taxon>Pezizomycetes</taxon>
        <taxon>Pezizales</taxon>
        <taxon>Ascodesmidaceae</taxon>
        <taxon>Ascodesmis</taxon>
    </lineage>
</organism>
<dbReference type="PANTHER" id="PTHR12304:SF56">
    <property type="entry name" value="HYDROLASE, PUTATIVE (AFU_ORTHOLOGUE AFUA_1G11790)-RELATED"/>
    <property type="match status" value="1"/>
</dbReference>
<evidence type="ECO:0000313" key="7">
    <source>
        <dbReference type="Proteomes" id="UP000298138"/>
    </source>
</evidence>
<feature type="compositionally biased region" description="Polar residues" evidence="4">
    <location>
        <begin position="360"/>
        <end position="377"/>
    </location>
</feature>
<dbReference type="GO" id="GO:0005829">
    <property type="term" value="C:cytosol"/>
    <property type="evidence" value="ECO:0007669"/>
    <property type="project" value="TreeGrafter"/>
</dbReference>
<dbReference type="InterPro" id="IPR036452">
    <property type="entry name" value="Ribo_hydro-like"/>
</dbReference>
<keyword evidence="2 6" id="KW-0378">Hydrolase</keyword>
<keyword evidence="7" id="KW-1185">Reference proteome</keyword>
<dbReference type="InterPro" id="IPR001910">
    <property type="entry name" value="Inosine/uridine_hydrolase_dom"/>
</dbReference>
<gene>
    <name evidence="6" type="ORF">EX30DRAFT_342863</name>
</gene>
<proteinExistence type="inferred from homology"/>
<evidence type="ECO:0000256" key="1">
    <source>
        <dbReference type="ARBA" id="ARBA00009176"/>
    </source>
</evidence>
<comment type="similarity">
    <text evidence="1">Belongs to the IUNH family.</text>
</comment>
<keyword evidence="3" id="KW-0326">Glycosidase</keyword>
<evidence type="ECO:0000256" key="2">
    <source>
        <dbReference type="ARBA" id="ARBA00022801"/>
    </source>
</evidence>
<protein>
    <submittedName>
        <fullName evidence="6">Nucleoside hydrolase</fullName>
    </submittedName>
</protein>
<dbReference type="GO" id="GO:0006152">
    <property type="term" value="P:purine nucleoside catabolic process"/>
    <property type="evidence" value="ECO:0007669"/>
    <property type="project" value="TreeGrafter"/>
</dbReference>
<feature type="region of interest" description="Disordered" evidence="4">
    <location>
        <begin position="358"/>
        <end position="385"/>
    </location>
</feature>
<evidence type="ECO:0000259" key="5">
    <source>
        <dbReference type="Pfam" id="PF01156"/>
    </source>
</evidence>
<dbReference type="AlphaFoldDB" id="A0A4S2MNV3"/>
<dbReference type="Proteomes" id="UP000298138">
    <property type="component" value="Unassembled WGS sequence"/>
</dbReference>